<keyword evidence="1" id="KW-0597">Phosphoprotein</keyword>
<feature type="binding site" evidence="3">
    <location>
        <position position="351"/>
    </location>
    <ligand>
        <name>Zn(2+)</name>
        <dbReference type="ChEBI" id="CHEBI:29105"/>
        <label>2</label>
    </ligand>
</feature>
<evidence type="ECO:0000256" key="1">
    <source>
        <dbReference type="ARBA" id="ARBA00022553"/>
    </source>
</evidence>
<dbReference type="Proteomes" id="UP000199391">
    <property type="component" value="Unassembled WGS sequence"/>
</dbReference>
<keyword evidence="3" id="KW-0460">Magnesium</keyword>
<protein>
    <submittedName>
        <fullName evidence="6">Alkaline phosphatase</fullName>
    </submittedName>
</protein>
<comment type="cofactor">
    <cofactor evidence="3">
        <name>Zn(2+)</name>
        <dbReference type="ChEBI" id="CHEBI:29105"/>
    </cofactor>
    <text evidence="3">Binds 2 Zn(2+) ions.</text>
</comment>
<dbReference type="OrthoDB" id="9794455at2"/>
<dbReference type="PANTHER" id="PTHR11596:SF5">
    <property type="entry name" value="ALKALINE PHOSPHATASE"/>
    <property type="match status" value="1"/>
</dbReference>
<comment type="cofactor">
    <cofactor evidence="3">
        <name>Mg(2+)</name>
        <dbReference type="ChEBI" id="CHEBI:18420"/>
    </cofactor>
    <text evidence="3">Binds 1 Mg(2+) ion.</text>
</comment>
<dbReference type="Gene3D" id="3.40.720.10">
    <property type="entry name" value="Alkaline Phosphatase, subunit A"/>
    <property type="match status" value="1"/>
</dbReference>
<evidence type="ECO:0000256" key="2">
    <source>
        <dbReference type="PIRSR" id="PIRSR601952-1"/>
    </source>
</evidence>
<feature type="binding site" evidence="3">
    <location>
        <position position="309"/>
    </location>
    <ligand>
        <name>Zn(2+)</name>
        <dbReference type="ChEBI" id="CHEBI:29105"/>
        <label>2</label>
    </ligand>
</feature>
<feature type="binding site" evidence="3">
    <location>
        <position position="300"/>
    </location>
    <ligand>
        <name>Mg(2+)</name>
        <dbReference type="ChEBI" id="CHEBI:18420"/>
    </ligand>
</feature>
<evidence type="ECO:0000313" key="6">
    <source>
        <dbReference type="EMBL" id="SFV09500.1"/>
    </source>
</evidence>
<keyword evidence="5" id="KW-0732">Signal</keyword>
<dbReference type="InterPro" id="IPR017850">
    <property type="entry name" value="Alkaline_phosphatase_core_sf"/>
</dbReference>
<dbReference type="GO" id="GO:0046872">
    <property type="term" value="F:metal ion binding"/>
    <property type="evidence" value="ECO:0007669"/>
    <property type="project" value="UniProtKB-KW"/>
</dbReference>
<feature type="binding site" evidence="3">
    <location>
        <position position="34"/>
    </location>
    <ligand>
        <name>Zn(2+)</name>
        <dbReference type="ChEBI" id="CHEBI:29105"/>
        <label>2</label>
    </ligand>
</feature>
<dbReference type="Pfam" id="PF00245">
    <property type="entry name" value="Alk_phosphatase"/>
    <property type="match status" value="1"/>
</dbReference>
<reference evidence="7" key="1">
    <citation type="submission" date="2016-10" db="EMBL/GenBank/DDBJ databases">
        <authorList>
            <person name="Varghese N."/>
            <person name="Submissions S."/>
        </authorList>
    </citation>
    <scope>NUCLEOTIDE SEQUENCE [LARGE SCALE GENOMIC DNA]</scope>
    <source>
        <strain evidence="7">CGMCC 1.11014</strain>
    </source>
</reference>
<dbReference type="InterPro" id="IPR001952">
    <property type="entry name" value="Alkaline_phosphatase"/>
</dbReference>
<gene>
    <name evidence="6" type="ORF">SAMN05216552_103020</name>
</gene>
<proteinExistence type="inferred from homology"/>
<dbReference type="AlphaFoldDB" id="A0A1I7LIJ0"/>
<dbReference type="CDD" id="cd16012">
    <property type="entry name" value="ALP"/>
    <property type="match status" value="1"/>
</dbReference>
<evidence type="ECO:0000256" key="4">
    <source>
        <dbReference type="RuleBase" id="RU003946"/>
    </source>
</evidence>
<evidence type="ECO:0000256" key="5">
    <source>
        <dbReference type="SAM" id="SignalP"/>
    </source>
</evidence>
<feature type="binding site" evidence="3">
    <location>
        <position position="154"/>
    </location>
    <ligand>
        <name>Mg(2+)</name>
        <dbReference type="ChEBI" id="CHEBI:18420"/>
    </ligand>
</feature>
<evidence type="ECO:0000313" key="7">
    <source>
        <dbReference type="Proteomes" id="UP000199391"/>
    </source>
</evidence>
<sequence length="465" mass="49048">MKKIASITGLLLASASLHAAAAGEAKNVIFFLGDGMGPTIITAARIHQYKEEGLLKFERLDRVARVKTYSQDAQTTDSAPSMGSYMTGVKIQNEVISMSSDTKASAPKKDAHGNNTVDTCAPANGKPAVTILELAKARGKAVGAVTTTEATHATPASTYAHSCHRDSGYAIAAQAVPGGAGYNAALGDGLDVLMGGGRHHFTPYDAQANPRGRADGRDLLAELAARGYLVATDKARMAEARPGRKFVGLYARQGHLAYENERAAAKAGSEAAGQPSLSEMTSKAIDLLSAKREGFFLMVEGGKIDHALHDSQAKNAVVDLVAFDDAIQTAIDRMQKLDPGLRETLIVVTADHDHTLAFNGNARRGNPILDIVRDAAGAPARDADGRSYTALNFGNGPNRPNERAELSSEKVLADGYHQETGVRLNGETHGGGDVKLYAVGAGARDFKGTMENTRVFDLMKAAFGF</sequence>
<feature type="binding site" evidence="3">
    <location>
        <position position="352"/>
    </location>
    <ligand>
        <name>Zn(2+)</name>
        <dbReference type="ChEBI" id="CHEBI:29105"/>
        <label>2</label>
    </ligand>
</feature>
<keyword evidence="3" id="KW-0862">Zinc</keyword>
<keyword evidence="7" id="KW-1185">Reference proteome</keyword>
<evidence type="ECO:0000256" key="3">
    <source>
        <dbReference type="PIRSR" id="PIRSR601952-2"/>
    </source>
</evidence>
<feature type="binding site" evidence="3">
    <location>
        <position position="34"/>
    </location>
    <ligand>
        <name>Mg(2+)</name>
        <dbReference type="ChEBI" id="CHEBI:18420"/>
    </ligand>
</feature>
<feature type="binding site" evidence="3">
    <location>
        <position position="429"/>
    </location>
    <ligand>
        <name>Zn(2+)</name>
        <dbReference type="ChEBI" id="CHEBI:29105"/>
        <label>2</label>
    </ligand>
</feature>
<feature type="binding site" evidence="3">
    <location>
        <position position="152"/>
    </location>
    <ligand>
        <name>Mg(2+)</name>
        <dbReference type="ChEBI" id="CHEBI:18420"/>
    </ligand>
</feature>
<name>A0A1I7LIJ0_9BURK</name>
<dbReference type="EMBL" id="FPBO01000030">
    <property type="protein sequence ID" value="SFV09500.1"/>
    <property type="molecule type" value="Genomic_DNA"/>
</dbReference>
<dbReference type="SUPFAM" id="SSF53649">
    <property type="entry name" value="Alkaline phosphatase-like"/>
    <property type="match status" value="1"/>
</dbReference>
<dbReference type="RefSeq" id="WP_093558375.1">
    <property type="nucleotide sequence ID" value="NZ_FPBO01000030.1"/>
</dbReference>
<feature type="active site" description="Phosphoserine intermediate" evidence="2">
    <location>
        <position position="78"/>
    </location>
</feature>
<keyword evidence="3" id="KW-0479">Metal-binding</keyword>
<feature type="signal peptide" evidence="5">
    <location>
        <begin position="1"/>
        <end position="21"/>
    </location>
</feature>
<accession>A0A1I7LIJ0</accession>
<dbReference type="SMART" id="SM00098">
    <property type="entry name" value="alkPPc"/>
    <property type="match status" value="1"/>
</dbReference>
<feature type="chain" id="PRO_5011493962" evidence="5">
    <location>
        <begin position="22"/>
        <end position="465"/>
    </location>
</feature>
<dbReference type="GO" id="GO:0004035">
    <property type="term" value="F:alkaline phosphatase activity"/>
    <property type="evidence" value="ECO:0007669"/>
    <property type="project" value="TreeGrafter"/>
</dbReference>
<dbReference type="PRINTS" id="PR00113">
    <property type="entry name" value="ALKPHPHTASE"/>
</dbReference>
<dbReference type="STRING" id="1035707.SAMN05216552_103020"/>
<dbReference type="PANTHER" id="PTHR11596">
    <property type="entry name" value="ALKALINE PHOSPHATASE"/>
    <property type="match status" value="1"/>
</dbReference>
<organism evidence="6 7">
    <name type="scientific">Pseudoduganella namucuonensis</name>
    <dbReference type="NCBI Taxonomy" id="1035707"/>
    <lineage>
        <taxon>Bacteria</taxon>
        <taxon>Pseudomonadati</taxon>
        <taxon>Pseudomonadota</taxon>
        <taxon>Betaproteobacteria</taxon>
        <taxon>Burkholderiales</taxon>
        <taxon>Oxalobacteraceae</taxon>
        <taxon>Telluria group</taxon>
        <taxon>Pseudoduganella</taxon>
    </lineage>
</organism>
<comment type="similarity">
    <text evidence="4">Belongs to the alkaline phosphatase family.</text>
</comment>
<feature type="binding site" evidence="3">
    <location>
        <position position="305"/>
    </location>
    <ligand>
        <name>Zn(2+)</name>
        <dbReference type="ChEBI" id="CHEBI:29105"/>
        <label>2</label>
    </ligand>
</feature>